<dbReference type="PANTHER" id="PTHR41299:SF1">
    <property type="entry name" value="THIAMINE PYROPHOSPHOKINASE"/>
    <property type="match status" value="1"/>
</dbReference>
<dbReference type="InterPro" id="IPR007371">
    <property type="entry name" value="TPK_catalytic"/>
</dbReference>
<dbReference type="Pfam" id="PF04265">
    <property type="entry name" value="TPK_B1_binding"/>
    <property type="match status" value="1"/>
</dbReference>
<dbReference type="InterPro" id="IPR007373">
    <property type="entry name" value="Thiamin_PyroPKinase_B1-bd"/>
</dbReference>
<sequence length="205" mass="22381">MAEQKRGIILLNGEPWQGEIDCDNALVVCCDGALKWAEGKARIDIKAGDFDSLGYIPENAVVYPSRKNFTDGEIALDILLKKGVREIDIYGGGGGREDHLFGNMQLLYAAYTRGARAVLHTNYSDISCGSGKIEWHGLRGRTLSLAPVGERAHILESEGLRYPLIGLTLTAGSCRGVSNVVESDYARVECAEGTLFIFIVREEMV</sequence>
<evidence type="ECO:0000259" key="6">
    <source>
        <dbReference type="SMART" id="SM00983"/>
    </source>
</evidence>
<dbReference type="InterPro" id="IPR036759">
    <property type="entry name" value="TPK_catalytic_sf"/>
</dbReference>
<proteinExistence type="predicted"/>
<evidence type="ECO:0000256" key="5">
    <source>
        <dbReference type="NCBIfam" id="TIGR01378"/>
    </source>
</evidence>
<dbReference type="GO" id="GO:0016301">
    <property type="term" value="F:kinase activity"/>
    <property type="evidence" value="ECO:0007669"/>
    <property type="project" value="UniProtKB-KW"/>
</dbReference>
<dbReference type="CDD" id="cd07995">
    <property type="entry name" value="TPK"/>
    <property type="match status" value="1"/>
</dbReference>
<keyword evidence="1 7" id="KW-0808">Transferase</keyword>
<dbReference type="GO" id="GO:0005524">
    <property type="term" value="F:ATP binding"/>
    <property type="evidence" value="ECO:0007669"/>
    <property type="project" value="UniProtKB-KW"/>
</dbReference>
<dbReference type="SUPFAM" id="SSF63862">
    <property type="entry name" value="Thiamin pyrophosphokinase, substrate-binding domain"/>
    <property type="match status" value="1"/>
</dbReference>
<reference evidence="7" key="1">
    <citation type="journal article" date="2021" name="PeerJ">
        <title>Extensive microbial diversity within the chicken gut microbiome revealed by metagenomics and culture.</title>
        <authorList>
            <person name="Gilroy R."/>
            <person name="Ravi A."/>
            <person name="Getino M."/>
            <person name="Pursley I."/>
            <person name="Horton D.L."/>
            <person name="Alikhan N.F."/>
            <person name="Baker D."/>
            <person name="Gharbi K."/>
            <person name="Hall N."/>
            <person name="Watson M."/>
            <person name="Adriaenssens E.M."/>
            <person name="Foster-Nyarko E."/>
            <person name="Jarju S."/>
            <person name="Secka A."/>
            <person name="Antonio M."/>
            <person name="Oren A."/>
            <person name="Chaudhuri R.R."/>
            <person name="La Ragione R."/>
            <person name="Hildebrand F."/>
            <person name="Pallen M.J."/>
        </authorList>
    </citation>
    <scope>NUCLEOTIDE SEQUENCE</scope>
    <source>
        <strain evidence="7">1345</strain>
    </source>
</reference>
<protein>
    <recommendedName>
        <fullName evidence="5">Thiamine diphosphokinase</fullName>
        <ecNumber evidence="5">2.7.6.2</ecNumber>
    </recommendedName>
</protein>
<evidence type="ECO:0000256" key="4">
    <source>
        <dbReference type="ARBA" id="ARBA00022840"/>
    </source>
</evidence>
<dbReference type="PANTHER" id="PTHR41299">
    <property type="entry name" value="THIAMINE PYROPHOSPHOKINASE"/>
    <property type="match status" value="1"/>
</dbReference>
<dbReference type="EMBL" id="DXCQ01000066">
    <property type="protein sequence ID" value="HIY97431.1"/>
    <property type="molecule type" value="Genomic_DNA"/>
</dbReference>
<dbReference type="Proteomes" id="UP000886750">
    <property type="component" value="Unassembled WGS sequence"/>
</dbReference>
<dbReference type="SMART" id="SM00983">
    <property type="entry name" value="TPK_B1_binding"/>
    <property type="match status" value="1"/>
</dbReference>
<dbReference type="InterPro" id="IPR006282">
    <property type="entry name" value="Thi_PPkinase"/>
</dbReference>
<dbReference type="SUPFAM" id="SSF63999">
    <property type="entry name" value="Thiamin pyrophosphokinase, catalytic domain"/>
    <property type="match status" value="1"/>
</dbReference>
<dbReference type="InterPro" id="IPR036371">
    <property type="entry name" value="TPK_B1-bd_sf"/>
</dbReference>
<dbReference type="Pfam" id="PF04263">
    <property type="entry name" value="TPK_catalytic"/>
    <property type="match status" value="1"/>
</dbReference>
<accession>A0A9D1ZVV1</accession>
<dbReference type="NCBIfam" id="TIGR01378">
    <property type="entry name" value="thi_PPkinase"/>
    <property type="match status" value="1"/>
</dbReference>
<dbReference type="EC" id="2.7.6.2" evidence="5"/>
<feature type="domain" description="Thiamin pyrophosphokinase thiamin-binding" evidence="6">
    <location>
        <begin position="137"/>
        <end position="196"/>
    </location>
</feature>
<organism evidence="7 8">
    <name type="scientific">Candidatus Borkfalkia excrementigallinarum</name>
    <dbReference type="NCBI Taxonomy" id="2838506"/>
    <lineage>
        <taxon>Bacteria</taxon>
        <taxon>Bacillati</taxon>
        <taxon>Bacillota</taxon>
        <taxon>Clostridia</taxon>
        <taxon>Christensenellales</taxon>
        <taxon>Christensenellaceae</taxon>
        <taxon>Candidatus Borkfalkia</taxon>
    </lineage>
</organism>
<evidence type="ECO:0000256" key="2">
    <source>
        <dbReference type="ARBA" id="ARBA00022741"/>
    </source>
</evidence>
<dbReference type="GO" id="GO:0030975">
    <property type="term" value="F:thiamine binding"/>
    <property type="evidence" value="ECO:0007669"/>
    <property type="project" value="InterPro"/>
</dbReference>
<gene>
    <name evidence="7" type="ORF">H9729_07065</name>
</gene>
<dbReference type="GO" id="GO:0004788">
    <property type="term" value="F:thiamine diphosphokinase activity"/>
    <property type="evidence" value="ECO:0007669"/>
    <property type="project" value="UniProtKB-UniRule"/>
</dbReference>
<reference evidence="7" key="2">
    <citation type="submission" date="2021-04" db="EMBL/GenBank/DDBJ databases">
        <authorList>
            <person name="Gilroy R."/>
        </authorList>
    </citation>
    <scope>NUCLEOTIDE SEQUENCE</scope>
    <source>
        <strain evidence="7">1345</strain>
    </source>
</reference>
<keyword evidence="3" id="KW-0418">Kinase</keyword>
<name>A0A9D1ZVV1_9FIRM</name>
<evidence type="ECO:0000313" key="7">
    <source>
        <dbReference type="EMBL" id="HIY97431.1"/>
    </source>
</evidence>
<evidence type="ECO:0000256" key="3">
    <source>
        <dbReference type="ARBA" id="ARBA00022777"/>
    </source>
</evidence>
<evidence type="ECO:0000313" key="8">
    <source>
        <dbReference type="Proteomes" id="UP000886750"/>
    </source>
</evidence>
<dbReference type="Gene3D" id="3.40.50.10240">
    <property type="entry name" value="Thiamin pyrophosphokinase, catalytic domain"/>
    <property type="match status" value="1"/>
</dbReference>
<dbReference type="GO" id="GO:0006772">
    <property type="term" value="P:thiamine metabolic process"/>
    <property type="evidence" value="ECO:0007669"/>
    <property type="project" value="UniProtKB-UniRule"/>
</dbReference>
<keyword evidence="4" id="KW-0067">ATP-binding</keyword>
<comment type="caution">
    <text evidence="7">The sequence shown here is derived from an EMBL/GenBank/DDBJ whole genome shotgun (WGS) entry which is preliminary data.</text>
</comment>
<dbReference type="AlphaFoldDB" id="A0A9D1ZVV1"/>
<keyword evidence="2" id="KW-0547">Nucleotide-binding</keyword>
<dbReference type="GO" id="GO:0009229">
    <property type="term" value="P:thiamine diphosphate biosynthetic process"/>
    <property type="evidence" value="ECO:0007669"/>
    <property type="project" value="InterPro"/>
</dbReference>
<dbReference type="InterPro" id="IPR053149">
    <property type="entry name" value="TPK"/>
</dbReference>
<evidence type="ECO:0000256" key="1">
    <source>
        <dbReference type="ARBA" id="ARBA00022679"/>
    </source>
</evidence>